<dbReference type="PANTHER" id="PTHR48081">
    <property type="entry name" value="AB HYDROLASE SUPERFAMILY PROTEIN C4A8.06C"/>
    <property type="match status" value="1"/>
</dbReference>
<dbReference type="Proteomes" id="UP000256629">
    <property type="component" value="Unassembled WGS sequence"/>
</dbReference>
<evidence type="ECO:0000259" key="3">
    <source>
        <dbReference type="Pfam" id="PF20434"/>
    </source>
</evidence>
<gene>
    <name evidence="4" type="ORF">DFQ02_102198</name>
</gene>
<dbReference type="SUPFAM" id="SSF53474">
    <property type="entry name" value="alpha/beta-Hydrolases"/>
    <property type="match status" value="1"/>
</dbReference>
<dbReference type="InterPro" id="IPR049492">
    <property type="entry name" value="BD-FAE-like_dom"/>
</dbReference>
<reference evidence="4 5" key="1">
    <citation type="submission" date="2018-07" db="EMBL/GenBank/DDBJ databases">
        <title>Genomic Encyclopedia of Type Strains, Phase III (KMG-III): the genomes of soil and plant-associated and newly described type strains.</title>
        <authorList>
            <person name="Whitman W."/>
        </authorList>
    </citation>
    <scope>NUCLEOTIDE SEQUENCE [LARGE SCALE GENOMIC DNA]</scope>
    <source>
        <strain evidence="4 5">CECT 8487</strain>
    </source>
</reference>
<proteinExistence type="predicted"/>
<feature type="chain" id="PRO_5017773315" evidence="2">
    <location>
        <begin position="25"/>
        <end position="288"/>
    </location>
</feature>
<evidence type="ECO:0000313" key="5">
    <source>
        <dbReference type="Proteomes" id="UP000256629"/>
    </source>
</evidence>
<comment type="caution">
    <text evidence="4">The sequence shown here is derived from an EMBL/GenBank/DDBJ whole genome shotgun (WGS) entry which is preliminary data.</text>
</comment>
<keyword evidence="2" id="KW-0732">Signal</keyword>
<organism evidence="4 5">
    <name type="scientific">Seonamhaeicola aphaedonensis</name>
    <dbReference type="NCBI Taxonomy" id="1461338"/>
    <lineage>
        <taxon>Bacteria</taxon>
        <taxon>Pseudomonadati</taxon>
        <taxon>Bacteroidota</taxon>
        <taxon>Flavobacteriia</taxon>
        <taxon>Flavobacteriales</taxon>
        <taxon>Flavobacteriaceae</taxon>
    </lineage>
</organism>
<name>A0A3D9HKJ4_9FLAO</name>
<dbReference type="EMBL" id="QRDX01000002">
    <property type="protein sequence ID" value="RED49426.1"/>
    <property type="molecule type" value="Genomic_DNA"/>
</dbReference>
<dbReference type="Pfam" id="PF20434">
    <property type="entry name" value="BD-FAE"/>
    <property type="match status" value="1"/>
</dbReference>
<dbReference type="GO" id="GO:0016787">
    <property type="term" value="F:hydrolase activity"/>
    <property type="evidence" value="ECO:0007669"/>
    <property type="project" value="UniProtKB-KW"/>
</dbReference>
<dbReference type="Gene3D" id="3.40.50.1820">
    <property type="entry name" value="alpha/beta hydrolase"/>
    <property type="match status" value="1"/>
</dbReference>
<keyword evidence="1" id="KW-0378">Hydrolase</keyword>
<protein>
    <submittedName>
        <fullName evidence="4">Acetyl esterase/lipase</fullName>
    </submittedName>
</protein>
<evidence type="ECO:0000256" key="2">
    <source>
        <dbReference type="SAM" id="SignalP"/>
    </source>
</evidence>
<dbReference type="OrthoDB" id="9777975at2"/>
<keyword evidence="5" id="KW-1185">Reference proteome</keyword>
<sequence>MKLLRFIILNILNLLICLSCSIESVDIDNNHDGLNTTEAYQKLDISYGADVNQTFDLYLPAGRTSSTKTIILVHGGGWTSGDKSSMSYIKDLIQLEIPNIAIANINYRLADSNNPPYPMQNNDITTIINYLKINKVRYSISDKIGFIGTSAGGHLSLLWSYAFDTNSNVNMVCSIVGPTNFTDPAYLNNTNPELQPFIDAHGANPTIAFLEEISPYHQVTSNAPSSILFYGGQDPLVPPSQGTDLRDKLLSLNVNHQFILYPNEGHGWTGLNLLDTWTKLKAFILNNL</sequence>
<dbReference type="RefSeq" id="WP_116039851.1">
    <property type="nucleotide sequence ID" value="NZ_QRDX01000002.1"/>
</dbReference>
<feature type="domain" description="BD-FAE-like" evidence="3">
    <location>
        <begin position="56"/>
        <end position="249"/>
    </location>
</feature>
<evidence type="ECO:0000313" key="4">
    <source>
        <dbReference type="EMBL" id="RED49426.1"/>
    </source>
</evidence>
<dbReference type="InterPro" id="IPR050300">
    <property type="entry name" value="GDXG_lipolytic_enzyme"/>
</dbReference>
<accession>A0A3D9HKJ4</accession>
<dbReference type="PANTHER" id="PTHR48081:SF33">
    <property type="entry name" value="KYNURENINE FORMAMIDASE"/>
    <property type="match status" value="1"/>
</dbReference>
<dbReference type="AlphaFoldDB" id="A0A3D9HKJ4"/>
<feature type="signal peptide" evidence="2">
    <location>
        <begin position="1"/>
        <end position="24"/>
    </location>
</feature>
<evidence type="ECO:0000256" key="1">
    <source>
        <dbReference type="ARBA" id="ARBA00022801"/>
    </source>
</evidence>
<dbReference type="InterPro" id="IPR029058">
    <property type="entry name" value="AB_hydrolase_fold"/>
</dbReference>